<evidence type="ECO:0000313" key="2">
    <source>
        <dbReference type="Proteomes" id="UP001056120"/>
    </source>
</evidence>
<name>A0ACB9DC15_9ASTR</name>
<proteinExistence type="predicted"/>
<sequence length="103" mass="11733">MTPESVLVYLDLPSTILMAEEFQSLTVTDKQFYAVHYKDITKFVARLFTHDTSSVVFGPDDTEQNRNHVLLRHILVLRAVVAKSTSQAMALRAELLVRADQNR</sequence>
<protein>
    <submittedName>
        <fullName evidence="1">Uncharacterized protein</fullName>
    </submittedName>
</protein>
<dbReference type="Proteomes" id="UP001056120">
    <property type="component" value="Linkage Group LG19"/>
</dbReference>
<accession>A0ACB9DC15</accession>
<gene>
    <name evidence="1" type="ORF">L1987_57165</name>
</gene>
<reference evidence="1 2" key="2">
    <citation type="journal article" date="2022" name="Mol. Ecol. Resour.">
        <title>The genomes of chicory, endive, great burdock and yacon provide insights into Asteraceae paleo-polyploidization history and plant inulin production.</title>
        <authorList>
            <person name="Fan W."/>
            <person name="Wang S."/>
            <person name="Wang H."/>
            <person name="Wang A."/>
            <person name="Jiang F."/>
            <person name="Liu H."/>
            <person name="Zhao H."/>
            <person name="Xu D."/>
            <person name="Zhang Y."/>
        </authorList>
    </citation>
    <scope>NUCLEOTIDE SEQUENCE [LARGE SCALE GENOMIC DNA]</scope>
    <source>
        <strain evidence="2">cv. Yunnan</strain>
        <tissue evidence="1">Leaves</tissue>
    </source>
</reference>
<comment type="caution">
    <text evidence="1">The sequence shown here is derived from an EMBL/GenBank/DDBJ whole genome shotgun (WGS) entry which is preliminary data.</text>
</comment>
<dbReference type="EMBL" id="CM042036">
    <property type="protein sequence ID" value="KAI3744090.1"/>
    <property type="molecule type" value="Genomic_DNA"/>
</dbReference>
<organism evidence="1 2">
    <name type="scientific">Smallanthus sonchifolius</name>
    <dbReference type="NCBI Taxonomy" id="185202"/>
    <lineage>
        <taxon>Eukaryota</taxon>
        <taxon>Viridiplantae</taxon>
        <taxon>Streptophyta</taxon>
        <taxon>Embryophyta</taxon>
        <taxon>Tracheophyta</taxon>
        <taxon>Spermatophyta</taxon>
        <taxon>Magnoliopsida</taxon>
        <taxon>eudicotyledons</taxon>
        <taxon>Gunneridae</taxon>
        <taxon>Pentapetalae</taxon>
        <taxon>asterids</taxon>
        <taxon>campanulids</taxon>
        <taxon>Asterales</taxon>
        <taxon>Asteraceae</taxon>
        <taxon>Asteroideae</taxon>
        <taxon>Heliantheae alliance</taxon>
        <taxon>Millerieae</taxon>
        <taxon>Smallanthus</taxon>
    </lineage>
</organism>
<reference evidence="2" key="1">
    <citation type="journal article" date="2022" name="Mol. Ecol. Resour.">
        <title>The genomes of chicory, endive, great burdock and yacon provide insights into Asteraceae palaeo-polyploidization history and plant inulin production.</title>
        <authorList>
            <person name="Fan W."/>
            <person name="Wang S."/>
            <person name="Wang H."/>
            <person name="Wang A."/>
            <person name="Jiang F."/>
            <person name="Liu H."/>
            <person name="Zhao H."/>
            <person name="Xu D."/>
            <person name="Zhang Y."/>
        </authorList>
    </citation>
    <scope>NUCLEOTIDE SEQUENCE [LARGE SCALE GENOMIC DNA]</scope>
    <source>
        <strain evidence="2">cv. Yunnan</strain>
    </source>
</reference>
<keyword evidence="2" id="KW-1185">Reference proteome</keyword>
<evidence type="ECO:0000313" key="1">
    <source>
        <dbReference type="EMBL" id="KAI3744090.1"/>
    </source>
</evidence>